<sequence>MIMTNQRYHWVECLEIRGYFAAWNMITIIQASRYIQRPLDNLDDKWALRL</sequence>
<name>A0A0C2WPA8_AMAMK</name>
<protein>
    <submittedName>
        <fullName evidence="1">Uncharacterized protein</fullName>
    </submittedName>
</protein>
<feature type="non-terminal residue" evidence="1">
    <location>
        <position position="50"/>
    </location>
</feature>
<evidence type="ECO:0000313" key="2">
    <source>
        <dbReference type="Proteomes" id="UP000054549"/>
    </source>
</evidence>
<accession>A0A0C2WPA8</accession>
<reference evidence="1 2" key="1">
    <citation type="submission" date="2014-04" db="EMBL/GenBank/DDBJ databases">
        <title>Evolutionary Origins and Diversification of the Mycorrhizal Mutualists.</title>
        <authorList>
            <consortium name="DOE Joint Genome Institute"/>
            <consortium name="Mycorrhizal Genomics Consortium"/>
            <person name="Kohler A."/>
            <person name="Kuo A."/>
            <person name="Nagy L.G."/>
            <person name="Floudas D."/>
            <person name="Copeland A."/>
            <person name="Barry K.W."/>
            <person name="Cichocki N."/>
            <person name="Veneault-Fourrey C."/>
            <person name="LaButti K."/>
            <person name="Lindquist E.A."/>
            <person name="Lipzen A."/>
            <person name="Lundell T."/>
            <person name="Morin E."/>
            <person name="Murat C."/>
            <person name="Riley R."/>
            <person name="Ohm R."/>
            <person name="Sun H."/>
            <person name="Tunlid A."/>
            <person name="Henrissat B."/>
            <person name="Grigoriev I.V."/>
            <person name="Hibbett D.S."/>
            <person name="Martin F."/>
        </authorList>
    </citation>
    <scope>NUCLEOTIDE SEQUENCE [LARGE SCALE GENOMIC DNA]</scope>
    <source>
        <strain evidence="1 2">Koide BX008</strain>
    </source>
</reference>
<dbReference type="HOGENOM" id="CLU_3129601_0_0_1"/>
<evidence type="ECO:0000313" key="1">
    <source>
        <dbReference type="EMBL" id="KIL58521.1"/>
    </source>
</evidence>
<dbReference type="InParanoid" id="A0A0C2WPA8"/>
<gene>
    <name evidence="1" type="ORF">M378DRAFT_170517</name>
</gene>
<keyword evidence="2" id="KW-1185">Reference proteome</keyword>
<organism evidence="1 2">
    <name type="scientific">Amanita muscaria (strain Koide BX008)</name>
    <dbReference type="NCBI Taxonomy" id="946122"/>
    <lineage>
        <taxon>Eukaryota</taxon>
        <taxon>Fungi</taxon>
        <taxon>Dikarya</taxon>
        <taxon>Basidiomycota</taxon>
        <taxon>Agaricomycotina</taxon>
        <taxon>Agaricomycetes</taxon>
        <taxon>Agaricomycetidae</taxon>
        <taxon>Agaricales</taxon>
        <taxon>Pluteineae</taxon>
        <taxon>Amanitaceae</taxon>
        <taxon>Amanita</taxon>
    </lineage>
</organism>
<dbReference type="Proteomes" id="UP000054549">
    <property type="component" value="Unassembled WGS sequence"/>
</dbReference>
<proteinExistence type="predicted"/>
<dbReference type="AlphaFoldDB" id="A0A0C2WPA8"/>
<dbReference type="EMBL" id="KN818336">
    <property type="protein sequence ID" value="KIL58521.1"/>
    <property type="molecule type" value="Genomic_DNA"/>
</dbReference>